<evidence type="ECO:0000256" key="1">
    <source>
        <dbReference type="SAM" id="MobiDB-lite"/>
    </source>
</evidence>
<organism evidence="3">
    <name type="scientific">Petromyces alliaceus</name>
    <name type="common">Aspergillus alliaceus</name>
    <dbReference type="NCBI Taxonomy" id="209559"/>
    <lineage>
        <taxon>Eukaryota</taxon>
        <taxon>Fungi</taxon>
        <taxon>Dikarya</taxon>
        <taxon>Ascomycota</taxon>
        <taxon>Pezizomycotina</taxon>
        <taxon>Eurotiomycetes</taxon>
        <taxon>Eurotiomycetidae</taxon>
        <taxon>Eurotiales</taxon>
        <taxon>Aspergillaceae</taxon>
        <taxon>Aspergillus</taxon>
        <taxon>Aspergillus subgen. Circumdati</taxon>
    </lineage>
</organism>
<dbReference type="Proteomes" id="UP000326877">
    <property type="component" value="Unassembled WGS sequence"/>
</dbReference>
<dbReference type="InterPro" id="IPR046896">
    <property type="entry name" value="Cup1-like_N"/>
</dbReference>
<accession>A0A5N7CLK5</accession>
<gene>
    <name evidence="3" type="ORF">BDV23DRAFT_147398</name>
</gene>
<evidence type="ECO:0000313" key="3">
    <source>
        <dbReference type="EMBL" id="KAE8394548.1"/>
    </source>
</evidence>
<dbReference type="Pfam" id="PF20263">
    <property type="entry name" value="LYRM2-like"/>
    <property type="match status" value="1"/>
</dbReference>
<name>A0A5N7CLK5_PETAA</name>
<feature type="domain" description="LYR motif-containing protein Cup1-like N-terminal" evidence="2">
    <location>
        <begin position="8"/>
        <end position="98"/>
    </location>
</feature>
<reference evidence="3" key="1">
    <citation type="submission" date="2019-04" db="EMBL/GenBank/DDBJ databases">
        <title>Friends and foes A comparative genomics studyof 23 Aspergillus species from section Flavi.</title>
        <authorList>
            <consortium name="DOE Joint Genome Institute"/>
            <person name="Kjaerbolling I."/>
            <person name="Vesth T."/>
            <person name="Frisvad J.C."/>
            <person name="Nybo J.L."/>
            <person name="Theobald S."/>
            <person name="Kildgaard S."/>
            <person name="Isbrandt T."/>
            <person name="Kuo A."/>
            <person name="Sato A."/>
            <person name="Lyhne E.K."/>
            <person name="Kogle M.E."/>
            <person name="Wiebenga A."/>
            <person name="Kun R.S."/>
            <person name="Lubbers R.J."/>
            <person name="Makela M.R."/>
            <person name="Barry K."/>
            <person name="Chovatia M."/>
            <person name="Clum A."/>
            <person name="Daum C."/>
            <person name="Haridas S."/>
            <person name="He G."/>
            <person name="LaButti K."/>
            <person name="Lipzen A."/>
            <person name="Mondo S."/>
            <person name="Riley R."/>
            <person name="Salamov A."/>
            <person name="Simmons B.A."/>
            <person name="Magnuson J.K."/>
            <person name="Henrissat B."/>
            <person name="Mortensen U.H."/>
            <person name="Larsen T.O."/>
            <person name="Devries R.P."/>
            <person name="Grigoriev I.V."/>
            <person name="Machida M."/>
            <person name="Baker S.E."/>
            <person name="Andersen M.R."/>
        </authorList>
    </citation>
    <scope>NUCLEOTIDE SEQUENCE [LARGE SCALE GENOMIC DNA]</scope>
    <source>
        <strain evidence="3">IBT 14317</strain>
    </source>
</reference>
<dbReference type="OrthoDB" id="5521299at2759"/>
<sequence length="391" mass="45426">MESWKVHFRAILRECSYLPDPVAKSYMHDYVVRRFRRYVIDERRPWIKYDLERLIMLFDESKETLSLLKRANQGFIKPLEKVIRMAYGRKGKRRKELLYALISPDIPADTMAVQQILQRPEPYGDDWKPPSIVIELLKSQQNNGILSQLGVRQVKDLNPVIPKKVISGDGVAKSRRRNIRKEWYNDVLDHLLPPLPEPDLSTLEGLMSGEIPWSPPRERKTVNLSNRQKRARGAEREHLRKLLESGPAKGQTFREYAKGRPHIITRRLMQRLWRRTMCLIPRMDWDDVAKKHYFTWDPAKPMPQLGIPGAPEIFEAVDPRGKVTGRESLRPIRVTGEGFLSRPGEIPSRPDSKLPRRVSGEGSAKKPTNRPDSRLPLRVLGEESVESFRRS</sequence>
<protein>
    <recommendedName>
        <fullName evidence="2">LYR motif-containing protein Cup1-like N-terminal domain-containing protein</fullName>
    </recommendedName>
</protein>
<evidence type="ECO:0000259" key="2">
    <source>
        <dbReference type="Pfam" id="PF20263"/>
    </source>
</evidence>
<dbReference type="AlphaFoldDB" id="A0A5N7CLK5"/>
<feature type="region of interest" description="Disordered" evidence="1">
    <location>
        <begin position="336"/>
        <end position="391"/>
    </location>
</feature>
<proteinExistence type="predicted"/>
<dbReference type="EMBL" id="ML735223">
    <property type="protein sequence ID" value="KAE8394548.1"/>
    <property type="molecule type" value="Genomic_DNA"/>
</dbReference>
<dbReference type="CDD" id="cd20273">
    <property type="entry name" value="Complex1_LYR_unchar"/>
    <property type="match status" value="1"/>
</dbReference>